<feature type="compositionally biased region" description="Basic and acidic residues" evidence="1">
    <location>
        <begin position="36"/>
        <end position="53"/>
    </location>
</feature>
<sequence length="53" mass="6201">MDQHTYSFPKVTPVDARELREDLRAARRSSAAGDQRQSERDGERRDTPVRRDD</sequence>
<feature type="region of interest" description="Disordered" evidence="1">
    <location>
        <begin position="1"/>
        <end position="53"/>
    </location>
</feature>
<name>H0E8H8_9ACTN</name>
<evidence type="ECO:0000313" key="3">
    <source>
        <dbReference type="Proteomes" id="UP000005143"/>
    </source>
</evidence>
<evidence type="ECO:0000313" key="2">
    <source>
        <dbReference type="EMBL" id="EHN09978.1"/>
    </source>
</evidence>
<organism evidence="2 3">
    <name type="scientific">Patulibacter medicamentivorans</name>
    <dbReference type="NCBI Taxonomy" id="1097667"/>
    <lineage>
        <taxon>Bacteria</taxon>
        <taxon>Bacillati</taxon>
        <taxon>Actinomycetota</taxon>
        <taxon>Thermoleophilia</taxon>
        <taxon>Solirubrobacterales</taxon>
        <taxon>Patulibacteraceae</taxon>
        <taxon>Patulibacter</taxon>
    </lineage>
</organism>
<comment type="caution">
    <text evidence="2">The sequence shown here is derived from an EMBL/GenBank/DDBJ whole genome shotgun (WGS) entry which is preliminary data.</text>
</comment>
<proteinExistence type="predicted"/>
<protein>
    <submittedName>
        <fullName evidence="2">Uncharacterized protein</fullName>
    </submittedName>
</protein>
<dbReference type="RefSeq" id="WP_007576923.1">
    <property type="nucleotide sequence ID" value="NZ_AGUD01000244.1"/>
</dbReference>
<dbReference type="Proteomes" id="UP000005143">
    <property type="component" value="Unassembled WGS sequence"/>
</dbReference>
<reference evidence="2 3" key="1">
    <citation type="journal article" date="2013" name="Biodegradation">
        <title>Quantitative proteomic analysis of ibuprofen-degrading Patulibacter sp. strain I11.</title>
        <authorList>
            <person name="Almeida B."/>
            <person name="Kjeldal H."/>
            <person name="Lolas I."/>
            <person name="Knudsen A.D."/>
            <person name="Carvalho G."/>
            <person name="Nielsen K.L."/>
            <person name="Barreto Crespo M.T."/>
            <person name="Stensballe A."/>
            <person name="Nielsen J.L."/>
        </authorList>
    </citation>
    <scope>NUCLEOTIDE SEQUENCE [LARGE SCALE GENOMIC DNA]</scope>
    <source>
        <strain evidence="2 3">I11</strain>
    </source>
</reference>
<dbReference type="AlphaFoldDB" id="H0E8H8"/>
<feature type="compositionally biased region" description="Basic and acidic residues" evidence="1">
    <location>
        <begin position="15"/>
        <end position="25"/>
    </location>
</feature>
<evidence type="ECO:0000256" key="1">
    <source>
        <dbReference type="SAM" id="MobiDB-lite"/>
    </source>
</evidence>
<keyword evidence="3" id="KW-1185">Reference proteome</keyword>
<dbReference type="EMBL" id="AGUD01000244">
    <property type="protein sequence ID" value="EHN09978.1"/>
    <property type="molecule type" value="Genomic_DNA"/>
</dbReference>
<accession>H0E8H8</accession>
<gene>
    <name evidence="2" type="ORF">PAI11_31390</name>
</gene>